<dbReference type="Pfam" id="PF07690">
    <property type="entry name" value="MFS_1"/>
    <property type="match status" value="1"/>
</dbReference>
<dbReference type="PANTHER" id="PTHR23518">
    <property type="entry name" value="C-METHYLTRANSFERASE"/>
    <property type="match status" value="1"/>
</dbReference>
<dbReference type="InterPro" id="IPR011701">
    <property type="entry name" value="MFS"/>
</dbReference>
<keyword evidence="5" id="KW-0472">Membrane</keyword>
<dbReference type="PANTHER" id="PTHR23518:SF2">
    <property type="entry name" value="MAJOR FACILITATOR SUPERFAMILY TRANSPORTER"/>
    <property type="match status" value="1"/>
</dbReference>
<dbReference type="AlphaFoldDB" id="T0BCQ8"/>
<dbReference type="InterPro" id="IPR020846">
    <property type="entry name" value="MFS_dom"/>
</dbReference>
<dbReference type="STRING" id="1356854.N007_16645"/>
<dbReference type="OrthoDB" id="3522477at2"/>
<evidence type="ECO:0000313" key="6">
    <source>
        <dbReference type="EMBL" id="UNO49582.1"/>
    </source>
</evidence>
<dbReference type="CDD" id="cd17337">
    <property type="entry name" value="MFS_CsbX"/>
    <property type="match status" value="1"/>
</dbReference>
<dbReference type="Gene3D" id="1.20.1250.20">
    <property type="entry name" value="MFS general substrate transporter like domains"/>
    <property type="match status" value="2"/>
</dbReference>
<dbReference type="GO" id="GO:0022857">
    <property type="term" value="F:transmembrane transporter activity"/>
    <property type="evidence" value="ECO:0007669"/>
    <property type="project" value="InterPro"/>
</dbReference>
<organism evidence="6 7">
    <name type="scientific">Alicyclobacillus acidoterrestris (strain ATCC 49025 / DSM 3922 / CIP 106132 / NCIMB 13137 / GD3B)</name>
    <dbReference type="NCBI Taxonomy" id="1356854"/>
    <lineage>
        <taxon>Bacteria</taxon>
        <taxon>Bacillati</taxon>
        <taxon>Bacillota</taxon>
        <taxon>Bacilli</taxon>
        <taxon>Bacillales</taxon>
        <taxon>Alicyclobacillaceae</taxon>
        <taxon>Alicyclobacillus</taxon>
    </lineage>
</organism>
<dbReference type="KEGG" id="aaco:K1I37_03285"/>
<proteinExistence type="predicted"/>
<dbReference type="InterPro" id="IPR036259">
    <property type="entry name" value="MFS_trans_sf"/>
</dbReference>
<evidence type="ECO:0000256" key="2">
    <source>
        <dbReference type="ARBA" id="ARBA00022448"/>
    </source>
</evidence>
<evidence type="ECO:0000256" key="5">
    <source>
        <dbReference type="ARBA" id="ARBA00023136"/>
    </source>
</evidence>
<dbReference type="PROSITE" id="PS50850">
    <property type="entry name" value="MFS"/>
    <property type="match status" value="1"/>
</dbReference>
<gene>
    <name evidence="6" type="ORF">K1I37_03285</name>
</gene>
<protein>
    <submittedName>
        <fullName evidence="6">MFS transporter</fullName>
    </submittedName>
</protein>
<dbReference type="InterPro" id="IPR004748">
    <property type="entry name" value="Polyol_permease-like"/>
</dbReference>
<accession>T0BCQ8</accession>
<dbReference type="EMBL" id="CP080467">
    <property type="protein sequence ID" value="UNO49582.1"/>
    <property type="molecule type" value="Genomic_DNA"/>
</dbReference>
<reference evidence="7" key="1">
    <citation type="journal article" date="2022" name="G3 (Bethesda)">
        <title>Unveiling the complete genome sequence of Alicyclobacillus acidoterrestris DSM 3922T, a taint-producing strain.</title>
        <authorList>
            <person name="Leonardo I.C."/>
            <person name="Barreto Crespo M.T."/>
            <person name="Gaspar F.B."/>
        </authorList>
    </citation>
    <scope>NUCLEOTIDE SEQUENCE [LARGE SCALE GENOMIC DNA]</scope>
    <source>
        <strain evidence="7">DSM 3922</strain>
    </source>
</reference>
<comment type="subcellular location">
    <subcellularLocation>
        <location evidence="1">Cell membrane</location>
        <topology evidence="1">Multi-pass membrane protein</topology>
    </subcellularLocation>
</comment>
<dbReference type="GO" id="GO:0005886">
    <property type="term" value="C:plasma membrane"/>
    <property type="evidence" value="ECO:0007669"/>
    <property type="project" value="UniProtKB-SubCell"/>
</dbReference>
<evidence type="ECO:0000256" key="4">
    <source>
        <dbReference type="ARBA" id="ARBA00022989"/>
    </source>
</evidence>
<dbReference type="eggNOG" id="COG2814">
    <property type="taxonomic scope" value="Bacteria"/>
</dbReference>
<evidence type="ECO:0000256" key="1">
    <source>
        <dbReference type="ARBA" id="ARBA00004651"/>
    </source>
</evidence>
<name>T0BCQ8_ALIAG</name>
<sequence length="431" mass="47852">MSDIVKLKENVIYRIFGMDGKVLWGFVSVFLFMVGDGVEQAFLSKYIVQLGFSIEQSATVFSVYGITLTIASWLAGVLSQVWGTRRVMFLGFVIWVVFDVGFLLGLHDKNYALMLVMYGLRGFGYPLFAFSFIVWVTYRSQRSKLASAMGLFWFMFAGGIGFVGSYYPSFTLSIFGYMGTLWSAIAWILIGGVWGLLLVNDPPERTPRASKHAIREFTTGVTILWRQPRVTVGGIVRTINTAAWYGLVVIFPVFFTTSLHFTTSQWLQIWGDQSISNMVFNIIWGIVGDKIGWRNVIKWFGGLGCALTTLLYYYGPVALHHNFWMTVVIACLFGACVSAFVPLSALMPYLAPNERGAAMGVLNLGAGLSNFIGPVLVALFNQIFGLVGVVWAFAILYVISSFLTHFFLQPTREMAPAGTGSAQRDVDSIVT</sequence>
<keyword evidence="3" id="KW-0812">Transmembrane</keyword>
<keyword evidence="7" id="KW-1185">Reference proteome</keyword>
<evidence type="ECO:0000313" key="7">
    <source>
        <dbReference type="Proteomes" id="UP000829401"/>
    </source>
</evidence>
<keyword evidence="4" id="KW-1133">Transmembrane helix</keyword>
<dbReference type="NCBIfam" id="TIGR00897">
    <property type="entry name" value="2A0118"/>
    <property type="match status" value="1"/>
</dbReference>
<dbReference type="SUPFAM" id="SSF103473">
    <property type="entry name" value="MFS general substrate transporter"/>
    <property type="match status" value="1"/>
</dbReference>
<dbReference type="RefSeq" id="WP_021298466.1">
    <property type="nucleotide sequence ID" value="NZ_AURB01000191.1"/>
</dbReference>
<evidence type="ECO:0000256" key="3">
    <source>
        <dbReference type="ARBA" id="ARBA00022692"/>
    </source>
</evidence>
<accession>A0A9E7D0A2</accession>
<dbReference type="Proteomes" id="UP000829401">
    <property type="component" value="Chromosome"/>
</dbReference>
<keyword evidence="2" id="KW-0813">Transport</keyword>